<dbReference type="AlphaFoldDB" id="A0A9N9SL80"/>
<dbReference type="GO" id="GO:0016020">
    <property type="term" value="C:membrane"/>
    <property type="evidence" value="ECO:0007669"/>
    <property type="project" value="UniProtKB-SubCell"/>
</dbReference>
<feature type="transmembrane region" description="Helical" evidence="5">
    <location>
        <begin position="297"/>
        <end position="320"/>
    </location>
</feature>
<feature type="transmembrane region" description="Helical" evidence="5">
    <location>
        <begin position="132"/>
        <end position="159"/>
    </location>
</feature>
<sequence>MKMLRKIKFPVEIPLLCCIYSQILLDTVSSNFYIYRTCYVTLGYNKSDCSQLGRETNNMTKNLETLVQPTANQIRMVFNLGQMFIPLIMNLFIGSWSDNYGRKPFLIISLTGLTLSSALTTILSHFESLSPWIFLATTIPSMFAGGFSAAFIIINLYIADITTSENRVFRYGIYEAVMAFSSLIGNLSASYLLYATSYEAVFSVGTCLIAISVFYTIFLLPESLDVERKVPKIKDLIKMMNIIETFTITFKKRESNKRKSLIIILILIIGFNFVFYGDMAVKTLFLREKIHWTLTEITYGNSFASVIYICGTMFGTTILYKKLNETHLCMLAIFSMGLSSLLKGLAQNGYYIYAAFAIEGFVGLGTSMLRTMLTYILPPNELGKVYMTSSALDDLFSLVASSGLYPAIYGDTLTTYTGSFFFLDVAVNSGMAILLMYLMRQPIPRNKVSEKENLDKVNQIESEVIFKNKDIEKF</sequence>
<dbReference type="InterPro" id="IPR036259">
    <property type="entry name" value="MFS_trans_sf"/>
</dbReference>
<comment type="subcellular location">
    <subcellularLocation>
        <location evidence="1">Membrane</location>
        <topology evidence="1">Multi-pass membrane protein</topology>
    </subcellularLocation>
</comment>
<keyword evidence="4 5" id="KW-0472">Membrane</keyword>
<evidence type="ECO:0000256" key="1">
    <source>
        <dbReference type="ARBA" id="ARBA00004141"/>
    </source>
</evidence>
<name>A0A9N9SL80_DIABA</name>
<feature type="transmembrane region" description="Helical" evidence="5">
    <location>
        <begin position="171"/>
        <end position="194"/>
    </location>
</feature>
<evidence type="ECO:0000313" key="7">
    <source>
        <dbReference type="EMBL" id="CAG9826862.1"/>
    </source>
</evidence>
<dbReference type="InterPro" id="IPR020846">
    <property type="entry name" value="MFS_dom"/>
</dbReference>
<evidence type="ECO:0000256" key="2">
    <source>
        <dbReference type="ARBA" id="ARBA00022692"/>
    </source>
</evidence>
<feature type="domain" description="Major facilitator superfamily (MFS) profile" evidence="6">
    <location>
        <begin position="1"/>
        <end position="444"/>
    </location>
</feature>
<dbReference type="PANTHER" id="PTHR23507">
    <property type="entry name" value="ZGC:174356"/>
    <property type="match status" value="1"/>
</dbReference>
<feature type="transmembrane region" description="Helical" evidence="5">
    <location>
        <begin position="420"/>
        <end position="439"/>
    </location>
</feature>
<dbReference type="PANTHER" id="PTHR23507:SF39">
    <property type="entry name" value="GH23453P-RELATED"/>
    <property type="match status" value="1"/>
</dbReference>
<dbReference type="OrthoDB" id="430300at2759"/>
<feature type="transmembrane region" description="Helical" evidence="5">
    <location>
        <begin position="351"/>
        <end position="373"/>
    </location>
</feature>
<protein>
    <recommendedName>
        <fullName evidence="6">Major facilitator superfamily (MFS) profile domain-containing protein</fullName>
    </recommendedName>
</protein>
<feature type="transmembrane region" description="Helical" evidence="5">
    <location>
        <begin position="200"/>
        <end position="220"/>
    </location>
</feature>
<proteinExistence type="predicted"/>
<feature type="transmembrane region" description="Helical" evidence="5">
    <location>
        <begin position="105"/>
        <end position="126"/>
    </location>
</feature>
<keyword evidence="3 5" id="KW-1133">Transmembrane helix</keyword>
<feature type="transmembrane region" description="Helical" evidence="5">
    <location>
        <begin position="260"/>
        <end position="277"/>
    </location>
</feature>
<dbReference type="Pfam" id="PF07690">
    <property type="entry name" value="MFS_1"/>
    <property type="match status" value="1"/>
</dbReference>
<accession>A0A9N9SL80</accession>
<dbReference type="GO" id="GO:0022857">
    <property type="term" value="F:transmembrane transporter activity"/>
    <property type="evidence" value="ECO:0007669"/>
    <property type="project" value="InterPro"/>
</dbReference>
<dbReference type="SUPFAM" id="SSF103473">
    <property type="entry name" value="MFS general substrate transporter"/>
    <property type="match status" value="1"/>
</dbReference>
<evidence type="ECO:0000256" key="4">
    <source>
        <dbReference type="ARBA" id="ARBA00023136"/>
    </source>
</evidence>
<dbReference type="InterPro" id="IPR011701">
    <property type="entry name" value="MFS"/>
</dbReference>
<evidence type="ECO:0000313" key="8">
    <source>
        <dbReference type="Proteomes" id="UP001153709"/>
    </source>
</evidence>
<gene>
    <name evidence="7" type="ORF">DIABBA_LOCUS942</name>
</gene>
<keyword evidence="2 5" id="KW-0812">Transmembrane</keyword>
<dbReference type="Gene3D" id="1.20.1250.20">
    <property type="entry name" value="MFS general substrate transporter like domains"/>
    <property type="match status" value="1"/>
</dbReference>
<evidence type="ECO:0000259" key="6">
    <source>
        <dbReference type="PROSITE" id="PS50850"/>
    </source>
</evidence>
<feature type="transmembrane region" description="Helical" evidence="5">
    <location>
        <begin position="76"/>
        <end position="93"/>
    </location>
</feature>
<dbReference type="EMBL" id="OU898276">
    <property type="protein sequence ID" value="CAG9826862.1"/>
    <property type="molecule type" value="Genomic_DNA"/>
</dbReference>
<evidence type="ECO:0000256" key="5">
    <source>
        <dbReference type="SAM" id="Phobius"/>
    </source>
</evidence>
<dbReference type="PROSITE" id="PS50850">
    <property type="entry name" value="MFS"/>
    <property type="match status" value="1"/>
</dbReference>
<evidence type="ECO:0000256" key="3">
    <source>
        <dbReference type="ARBA" id="ARBA00022989"/>
    </source>
</evidence>
<keyword evidence="8" id="KW-1185">Reference proteome</keyword>
<reference evidence="7" key="1">
    <citation type="submission" date="2022-01" db="EMBL/GenBank/DDBJ databases">
        <authorList>
            <person name="King R."/>
        </authorList>
    </citation>
    <scope>NUCLEOTIDE SEQUENCE</scope>
</reference>
<organism evidence="7 8">
    <name type="scientific">Diabrotica balteata</name>
    <name type="common">Banded cucumber beetle</name>
    <dbReference type="NCBI Taxonomy" id="107213"/>
    <lineage>
        <taxon>Eukaryota</taxon>
        <taxon>Metazoa</taxon>
        <taxon>Ecdysozoa</taxon>
        <taxon>Arthropoda</taxon>
        <taxon>Hexapoda</taxon>
        <taxon>Insecta</taxon>
        <taxon>Pterygota</taxon>
        <taxon>Neoptera</taxon>
        <taxon>Endopterygota</taxon>
        <taxon>Coleoptera</taxon>
        <taxon>Polyphaga</taxon>
        <taxon>Cucujiformia</taxon>
        <taxon>Chrysomeloidea</taxon>
        <taxon>Chrysomelidae</taxon>
        <taxon>Galerucinae</taxon>
        <taxon>Diabroticina</taxon>
        <taxon>Diabroticites</taxon>
        <taxon>Diabrotica</taxon>
    </lineage>
</organism>
<dbReference type="Proteomes" id="UP001153709">
    <property type="component" value="Chromosome 1"/>
</dbReference>